<keyword evidence="1" id="KW-0238">DNA-binding</keyword>
<dbReference type="SUPFAM" id="SSF47413">
    <property type="entry name" value="lambda repressor-like DNA-binding domains"/>
    <property type="match status" value="1"/>
</dbReference>
<keyword evidence="5" id="KW-1185">Reference proteome</keyword>
<name>A0A1B7M3H2_9MICC</name>
<dbReference type="InterPro" id="IPR010982">
    <property type="entry name" value="Lambda_DNA-bd_dom_sf"/>
</dbReference>
<dbReference type="CDD" id="cd00093">
    <property type="entry name" value="HTH_XRE"/>
    <property type="match status" value="1"/>
</dbReference>
<accession>A0A1B7M3H2</accession>
<evidence type="ECO:0000256" key="2">
    <source>
        <dbReference type="SAM" id="MobiDB-lite"/>
    </source>
</evidence>
<dbReference type="Gene3D" id="1.10.260.40">
    <property type="entry name" value="lambda repressor-like DNA-binding domains"/>
    <property type="match status" value="1"/>
</dbReference>
<evidence type="ECO:0000259" key="3">
    <source>
        <dbReference type="PROSITE" id="PS50943"/>
    </source>
</evidence>
<sequence length="498" mass="55832">MTSLTGPDASARQDTEAIPQSSIDPVILGYRLRHFRTAASLTLDELAEKVGATASHLSMIENGKREPKLSLLTEAAEHLGVEIADLLQPEAPSARAALEISVEKAQRTRHWQAMGLPIIRVSSRMPTEVLEVIDGLTRELRRQHAEQAATPEEARRANVAMRKEQRERNNYYAELESQANELLAAVGHDAGPLSYHAIADIADHLNFELRFISSLPHSTRSVTDLKNRIIFLADARNPDHDPRSVALQALVSYVLGHGEPVDYKDFLRQRVYTNYMTAALMMPEKPLVKMLRQRKENRDIAIEDIRDAYSVSYESAAHRFTNVATRHLEVECHFQKVHESGVLHKAYENDGVNFPVDSIGAIEGQAACRYWTSREVFNTSDRFRPFNQYTDTVVGTFWCTAVVEPSQSSLFSLSVGVPFEQARWFRGADTAERSRSHCPDPTCCRTPSPELEAQWGGYAWPAARTNAHMLAAMPPGAFPGVDDVAVYEFLATQEHFHQ</sequence>
<comment type="caution">
    <text evidence="4">The sequence shown here is derived from an EMBL/GenBank/DDBJ whole genome shotgun (WGS) entry which is preliminary data.</text>
</comment>
<dbReference type="PROSITE" id="PS50943">
    <property type="entry name" value="HTH_CROC1"/>
    <property type="match status" value="1"/>
</dbReference>
<dbReference type="Pfam" id="PF01381">
    <property type="entry name" value="HTH_3"/>
    <property type="match status" value="1"/>
</dbReference>
<dbReference type="GO" id="GO:0005829">
    <property type="term" value="C:cytosol"/>
    <property type="evidence" value="ECO:0007669"/>
    <property type="project" value="TreeGrafter"/>
</dbReference>
<feature type="domain" description="HTH cro/C1-type" evidence="3">
    <location>
        <begin position="32"/>
        <end position="86"/>
    </location>
</feature>
<reference evidence="4 5" key="1">
    <citation type="submission" date="2016-04" db="EMBL/GenBank/DDBJ databases">
        <title>First whole genome shotgun sequence of the bacterium Enteractinococcus sp. strain UASWS1574.</title>
        <authorList>
            <person name="Crovadore J."/>
            <person name="Chablais R."/>
            <person name="Lefort F."/>
        </authorList>
    </citation>
    <scope>NUCLEOTIDE SEQUENCE [LARGE SCALE GENOMIC DNA]</scope>
    <source>
        <strain evidence="4 5">UASWS1574</strain>
    </source>
</reference>
<dbReference type="InterPro" id="IPR050807">
    <property type="entry name" value="TransReg_Diox_bact_type"/>
</dbReference>
<dbReference type="GO" id="GO:0003700">
    <property type="term" value="F:DNA-binding transcription factor activity"/>
    <property type="evidence" value="ECO:0007669"/>
    <property type="project" value="TreeGrafter"/>
</dbReference>
<feature type="compositionally biased region" description="Basic and acidic residues" evidence="2">
    <location>
        <begin position="152"/>
        <end position="162"/>
    </location>
</feature>
<dbReference type="InterPro" id="IPR001387">
    <property type="entry name" value="Cro/C1-type_HTH"/>
</dbReference>
<dbReference type="PANTHER" id="PTHR46797">
    <property type="entry name" value="HTH-TYPE TRANSCRIPTIONAL REGULATOR"/>
    <property type="match status" value="1"/>
</dbReference>
<organism evidence="4 5">
    <name type="scientific">Enteractinococcus helveticum</name>
    <dbReference type="NCBI Taxonomy" id="1837282"/>
    <lineage>
        <taxon>Bacteria</taxon>
        <taxon>Bacillati</taxon>
        <taxon>Actinomycetota</taxon>
        <taxon>Actinomycetes</taxon>
        <taxon>Micrococcales</taxon>
        <taxon>Micrococcaceae</taxon>
    </lineage>
</organism>
<dbReference type="STRING" id="1837282.A6F49_03000"/>
<evidence type="ECO:0000313" key="4">
    <source>
        <dbReference type="EMBL" id="OAV63137.1"/>
    </source>
</evidence>
<gene>
    <name evidence="4" type="ORF">A6F49_03000</name>
</gene>
<dbReference type="AlphaFoldDB" id="A0A1B7M3H2"/>
<dbReference type="OrthoDB" id="9810578at2"/>
<dbReference type="PANTHER" id="PTHR46797:SF1">
    <property type="entry name" value="METHYLPHOSPHONATE SYNTHASE"/>
    <property type="match status" value="1"/>
</dbReference>
<dbReference type="RefSeq" id="WP_043056643.1">
    <property type="nucleotide sequence ID" value="NZ_LXEY01000003.1"/>
</dbReference>
<dbReference type="SMART" id="SM00530">
    <property type="entry name" value="HTH_XRE"/>
    <property type="match status" value="1"/>
</dbReference>
<dbReference type="Proteomes" id="UP000078292">
    <property type="component" value="Unassembled WGS sequence"/>
</dbReference>
<evidence type="ECO:0000256" key="1">
    <source>
        <dbReference type="ARBA" id="ARBA00023125"/>
    </source>
</evidence>
<proteinExistence type="predicted"/>
<evidence type="ECO:0000313" key="5">
    <source>
        <dbReference type="Proteomes" id="UP000078292"/>
    </source>
</evidence>
<feature type="region of interest" description="Disordered" evidence="2">
    <location>
        <begin position="143"/>
        <end position="162"/>
    </location>
</feature>
<dbReference type="EMBL" id="LXEY01000003">
    <property type="protein sequence ID" value="OAV63137.1"/>
    <property type="molecule type" value="Genomic_DNA"/>
</dbReference>
<dbReference type="GO" id="GO:0003677">
    <property type="term" value="F:DNA binding"/>
    <property type="evidence" value="ECO:0007669"/>
    <property type="project" value="UniProtKB-KW"/>
</dbReference>
<protein>
    <submittedName>
        <fullName evidence="4">XRE family transcriptional regulator</fullName>
    </submittedName>
</protein>